<feature type="transmembrane region" description="Helical" evidence="12">
    <location>
        <begin position="88"/>
        <end position="108"/>
    </location>
</feature>
<comment type="similarity">
    <text evidence="2">Belongs to the UPF0053 family.</text>
</comment>
<dbReference type="InterPro" id="IPR005170">
    <property type="entry name" value="Transptr-assoc_dom"/>
</dbReference>
<keyword evidence="5" id="KW-0677">Repeat</keyword>
<evidence type="ECO:0000256" key="5">
    <source>
        <dbReference type="ARBA" id="ARBA00022737"/>
    </source>
</evidence>
<dbReference type="PROSITE" id="PS51371">
    <property type="entry name" value="CBS"/>
    <property type="match status" value="2"/>
</dbReference>
<dbReference type="CDD" id="cd04590">
    <property type="entry name" value="CBS_pair_CorC_HlyC_assoc"/>
    <property type="match status" value="1"/>
</dbReference>
<dbReference type="InterPro" id="IPR036318">
    <property type="entry name" value="FAD-bd_PCMH-like_sf"/>
</dbReference>
<keyword evidence="6 10" id="KW-1133">Transmembrane helix</keyword>
<comment type="subcellular location">
    <subcellularLocation>
        <location evidence="1">Cell membrane</location>
        <topology evidence="1">Multi-pass membrane protein</topology>
    </subcellularLocation>
</comment>
<evidence type="ECO:0000256" key="12">
    <source>
        <dbReference type="SAM" id="Phobius"/>
    </source>
</evidence>
<dbReference type="Gene3D" id="3.10.580.10">
    <property type="entry name" value="CBS-domain"/>
    <property type="match status" value="1"/>
</dbReference>
<dbReference type="SMART" id="SM00116">
    <property type="entry name" value="CBS"/>
    <property type="match status" value="2"/>
</dbReference>
<feature type="domain" description="CBS" evidence="13">
    <location>
        <begin position="202"/>
        <end position="261"/>
    </location>
</feature>
<evidence type="ECO:0000256" key="4">
    <source>
        <dbReference type="ARBA" id="ARBA00022692"/>
    </source>
</evidence>
<evidence type="ECO:0000256" key="8">
    <source>
        <dbReference type="ARBA" id="ARBA00023136"/>
    </source>
</evidence>
<feature type="domain" description="CNNM transmembrane" evidence="14">
    <location>
        <begin position="1"/>
        <end position="183"/>
    </location>
</feature>
<protein>
    <submittedName>
        <fullName evidence="15">Hemolysin family protein</fullName>
    </submittedName>
</protein>
<keyword evidence="4 10" id="KW-0812">Transmembrane</keyword>
<dbReference type="Gene3D" id="3.30.465.10">
    <property type="match status" value="1"/>
</dbReference>
<dbReference type="SUPFAM" id="SSF54631">
    <property type="entry name" value="CBS-domain pair"/>
    <property type="match status" value="1"/>
</dbReference>
<feature type="compositionally biased region" description="Basic and acidic residues" evidence="11">
    <location>
        <begin position="468"/>
        <end position="481"/>
    </location>
</feature>
<name>A0ABP8ZUD0_9MICO</name>
<dbReference type="Pfam" id="PF03471">
    <property type="entry name" value="CorC_HlyC"/>
    <property type="match status" value="1"/>
</dbReference>
<comment type="caution">
    <text evidence="15">The sequence shown here is derived from an EMBL/GenBank/DDBJ whole genome shotgun (WGS) entry which is preliminary data.</text>
</comment>
<dbReference type="SMART" id="SM01091">
    <property type="entry name" value="CorC_HlyC"/>
    <property type="match status" value="1"/>
</dbReference>
<keyword evidence="7 9" id="KW-0129">CBS domain</keyword>
<dbReference type="PROSITE" id="PS51846">
    <property type="entry name" value="CNNM"/>
    <property type="match status" value="1"/>
</dbReference>
<accession>A0ABP8ZUD0</accession>
<feature type="domain" description="CBS" evidence="13">
    <location>
        <begin position="271"/>
        <end position="328"/>
    </location>
</feature>
<dbReference type="Pfam" id="PF00571">
    <property type="entry name" value="CBS"/>
    <property type="match status" value="2"/>
</dbReference>
<keyword evidence="8 10" id="KW-0472">Membrane</keyword>
<evidence type="ECO:0000259" key="13">
    <source>
        <dbReference type="PROSITE" id="PS51371"/>
    </source>
</evidence>
<evidence type="ECO:0000259" key="14">
    <source>
        <dbReference type="PROSITE" id="PS51846"/>
    </source>
</evidence>
<dbReference type="RefSeq" id="WP_345435659.1">
    <property type="nucleotide sequence ID" value="NZ_BAABKO010000001.1"/>
</dbReference>
<evidence type="ECO:0000256" key="9">
    <source>
        <dbReference type="PROSITE-ProRule" id="PRU00703"/>
    </source>
</evidence>
<reference evidence="16" key="1">
    <citation type="journal article" date="2019" name="Int. J. Syst. Evol. Microbiol.">
        <title>The Global Catalogue of Microorganisms (GCM) 10K type strain sequencing project: providing services to taxonomists for standard genome sequencing and annotation.</title>
        <authorList>
            <consortium name="The Broad Institute Genomics Platform"/>
            <consortium name="The Broad Institute Genome Sequencing Center for Infectious Disease"/>
            <person name="Wu L."/>
            <person name="Ma J."/>
        </authorList>
    </citation>
    <scope>NUCLEOTIDE SEQUENCE [LARGE SCALE GENOMIC DNA]</scope>
    <source>
        <strain evidence="16">JCM 18537</strain>
    </source>
</reference>
<dbReference type="PANTHER" id="PTHR22777:SF32">
    <property type="entry name" value="UPF0053 INNER MEMBRANE PROTEIN YFJD"/>
    <property type="match status" value="1"/>
</dbReference>
<feature type="region of interest" description="Disordered" evidence="11">
    <location>
        <begin position="446"/>
        <end position="481"/>
    </location>
</feature>
<dbReference type="InterPro" id="IPR046342">
    <property type="entry name" value="CBS_dom_sf"/>
</dbReference>
<evidence type="ECO:0000256" key="10">
    <source>
        <dbReference type="PROSITE-ProRule" id="PRU01193"/>
    </source>
</evidence>
<keyword evidence="16" id="KW-1185">Reference proteome</keyword>
<evidence type="ECO:0000313" key="15">
    <source>
        <dbReference type="EMBL" id="GAA4765333.1"/>
    </source>
</evidence>
<dbReference type="InterPro" id="IPR016169">
    <property type="entry name" value="FAD-bd_PCMH_sub2"/>
</dbReference>
<dbReference type="Proteomes" id="UP001501645">
    <property type="component" value="Unassembled WGS sequence"/>
</dbReference>
<dbReference type="SUPFAM" id="SSF56176">
    <property type="entry name" value="FAD-binding/transporter-associated domain-like"/>
    <property type="match status" value="1"/>
</dbReference>
<keyword evidence="3" id="KW-1003">Cell membrane</keyword>
<sequence>MIEPLLLVGAVLLVALGGLLSAIDAALSVTSRTELVDLATEGRSARALAHIAEDPDGHAGALGFLRVFAETGAAVLATAGFMLLFDDVLWAVVATVVLMTGLSFGAIASSPRTVGRRHASGLLAATAPFVRGVRIVLGPLTRALVVVSNTITPGAGRRSFESEDQLLSIVDEAASNDLIEEDDRELIHSVFDFTDQVVRVVMVPRTEMVTVDADASAREAMTIFLERGMSRLPVIDGEVDDVVGVLYLKDLVQHAFREGAAWTDGTRVRALARPPVFVPEQMRAETLLQQMKRDAVHVCLVVDEYGGVAGLVTLEDLIEELVGEISDEYDTPRGEVVDLGDGSFRVSASLGLDEVGDLFGIELEDEDVDSVGGLLGKELGRVPQPGDTAEAQGLVLTGGTSRGRGRGIATVFVDRGEALRAVDEVRGRNPRTGEIALPATGEIAVAAGQRETHRKGGRKAVPRKNGARRGDGASRKDARDD</sequence>
<dbReference type="InterPro" id="IPR002550">
    <property type="entry name" value="CNNM"/>
</dbReference>
<organism evidence="15 16">
    <name type="scientific">Microbacterium gilvum</name>
    <dbReference type="NCBI Taxonomy" id="1336204"/>
    <lineage>
        <taxon>Bacteria</taxon>
        <taxon>Bacillati</taxon>
        <taxon>Actinomycetota</taxon>
        <taxon>Actinomycetes</taxon>
        <taxon>Micrococcales</taxon>
        <taxon>Microbacteriaceae</taxon>
        <taxon>Microbacterium</taxon>
    </lineage>
</organism>
<evidence type="ECO:0000256" key="2">
    <source>
        <dbReference type="ARBA" id="ARBA00006337"/>
    </source>
</evidence>
<evidence type="ECO:0000256" key="3">
    <source>
        <dbReference type="ARBA" id="ARBA00022475"/>
    </source>
</evidence>
<feature type="compositionally biased region" description="Basic residues" evidence="11">
    <location>
        <begin position="452"/>
        <end position="467"/>
    </location>
</feature>
<evidence type="ECO:0000256" key="11">
    <source>
        <dbReference type="SAM" id="MobiDB-lite"/>
    </source>
</evidence>
<dbReference type="EMBL" id="BAABKO010000001">
    <property type="protein sequence ID" value="GAA4765333.1"/>
    <property type="molecule type" value="Genomic_DNA"/>
</dbReference>
<gene>
    <name evidence="15" type="ORF">GCM10023351_05290</name>
</gene>
<dbReference type="InterPro" id="IPR044751">
    <property type="entry name" value="Ion_transp-like_CBS"/>
</dbReference>
<dbReference type="PANTHER" id="PTHR22777">
    <property type="entry name" value="HEMOLYSIN-RELATED"/>
    <property type="match status" value="1"/>
</dbReference>
<evidence type="ECO:0000313" key="16">
    <source>
        <dbReference type="Proteomes" id="UP001501645"/>
    </source>
</evidence>
<proteinExistence type="inferred from homology"/>
<evidence type="ECO:0000256" key="7">
    <source>
        <dbReference type="ARBA" id="ARBA00023122"/>
    </source>
</evidence>
<evidence type="ECO:0000256" key="1">
    <source>
        <dbReference type="ARBA" id="ARBA00004651"/>
    </source>
</evidence>
<evidence type="ECO:0000256" key="6">
    <source>
        <dbReference type="ARBA" id="ARBA00022989"/>
    </source>
</evidence>
<dbReference type="Pfam" id="PF01595">
    <property type="entry name" value="CNNM"/>
    <property type="match status" value="1"/>
</dbReference>
<dbReference type="InterPro" id="IPR000644">
    <property type="entry name" value="CBS_dom"/>
</dbReference>